<keyword evidence="3" id="KW-1185">Reference proteome</keyword>
<dbReference type="HOGENOM" id="CLU_1315844_0_0_1"/>
<dbReference type="AlphaFoldDB" id="G4T9V8"/>
<organism evidence="2 3">
    <name type="scientific">Serendipita indica (strain DSM 11827)</name>
    <name type="common">Root endophyte fungus</name>
    <name type="synonym">Piriformospora indica</name>
    <dbReference type="NCBI Taxonomy" id="1109443"/>
    <lineage>
        <taxon>Eukaryota</taxon>
        <taxon>Fungi</taxon>
        <taxon>Dikarya</taxon>
        <taxon>Basidiomycota</taxon>
        <taxon>Agaricomycotina</taxon>
        <taxon>Agaricomycetes</taxon>
        <taxon>Sebacinales</taxon>
        <taxon>Serendipitaceae</taxon>
        <taxon>Serendipita</taxon>
    </lineage>
</organism>
<sequence length="209" mass="22983">MPSTDRSNISTRPSLTRRGASCGGSQGNHVMSLVRTSDPPEAPIPPSLQRRRLTRGLSISTRTLPLEHTDETSETGSPKIEPPFSPLSPTLVSNKPKVWYDYDEFNVSGRLRANSQSSEGSNESAKETMRALAPCMLQRRASVPPSKMRTPAFERTESSRPNSPPSQEMRRGDLAAYASSSAQSLRLSLRGHSIMHPSSPEPQTRRLET</sequence>
<protein>
    <submittedName>
        <fullName evidence="2">Uncharacterized protein</fullName>
    </submittedName>
</protein>
<dbReference type="Proteomes" id="UP000007148">
    <property type="component" value="Unassembled WGS sequence"/>
</dbReference>
<gene>
    <name evidence="2" type="ORF">PIIN_01969</name>
</gene>
<evidence type="ECO:0000256" key="1">
    <source>
        <dbReference type="SAM" id="MobiDB-lite"/>
    </source>
</evidence>
<dbReference type="EMBL" id="CAFZ01000026">
    <property type="protein sequence ID" value="CCA68101.1"/>
    <property type="molecule type" value="Genomic_DNA"/>
</dbReference>
<comment type="caution">
    <text evidence="2">The sequence shown here is derived from an EMBL/GenBank/DDBJ whole genome shotgun (WGS) entry which is preliminary data.</text>
</comment>
<feature type="compositionally biased region" description="Polar residues" evidence="1">
    <location>
        <begin position="1"/>
        <end position="14"/>
    </location>
</feature>
<dbReference type="InParanoid" id="G4T9V8"/>
<accession>G4T9V8</accession>
<feature type="region of interest" description="Disordered" evidence="1">
    <location>
        <begin position="137"/>
        <end position="209"/>
    </location>
</feature>
<reference evidence="2 3" key="1">
    <citation type="journal article" date="2011" name="PLoS Pathog.">
        <title>Endophytic Life Strategies Decoded by Genome and Transcriptome Analyses of the Mutualistic Root Symbiont Piriformospora indica.</title>
        <authorList>
            <person name="Zuccaro A."/>
            <person name="Lahrmann U."/>
            <person name="Guldener U."/>
            <person name="Langen G."/>
            <person name="Pfiffi S."/>
            <person name="Biedenkopf D."/>
            <person name="Wong P."/>
            <person name="Samans B."/>
            <person name="Grimm C."/>
            <person name="Basiewicz M."/>
            <person name="Murat C."/>
            <person name="Martin F."/>
            <person name="Kogel K.H."/>
        </authorList>
    </citation>
    <scope>NUCLEOTIDE SEQUENCE [LARGE SCALE GENOMIC DNA]</scope>
    <source>
        <strain evidence="2 3">DSM 11827</strain>
    </source>
</reference>
<proteinExistence type="predicted"/>
<name>G4T9V8_SERID</name>
<evidence type="ECO:0000313" key="2">
    <source>
        <dbReference type="EMBL" id="CCA68101.1"/>
    </source>
</evidence>
<evidence type="ECO:0000313" key="3">
    <source>
        <dbReference type="Proteomes" id="UP000007148"/>
    </source>
</evidence>
<feature type="region of interest" description="Disordered" evidence="1">
    <location>
        <begin position="1"/>
        <end position="92"/>
    </location>
</feature>
<feature type="compositionally biased region" description="Low complexity" evidence="1">
    <location>
        <begin position="174"/>
        <end position="188"/>
    </location>
</feature>